<accession>A0A7R9KY68</accession>
<evidence type="ECO:0000256" key="6">
    <source>
        <dbReference type="PIRSR" id="PIRSR617867-1"/>
    </source>
</evidence>
<evidence type="ECO:0000256" key="3">
    <source>
        <dbReference type="ARBA" id="ARBA00022490"/>
    </source>
</evidence>
<feature type="active site" description="Nucleophile" evidence="6">
    <location>
        <position position="11"/>
    </location>
</feature>
<dbReference type="EMBL" id="OC864285">
    <property type="protein sequence ID" value="CAD7631606.1"/>
    <property type="molecule type" value="Genomic_DNA"/>
</dbReference>
<reference evidence="8" key="1">
    <citation type="submission" date="2020-11" db="EMBL/GenBank/DDBJ databases">
        <authorList>
            <person name="Tran Van P."/>
        </authorList>
    </citation>
    <scope>NUCLEOTIDE SEQUENCE</scope>
</reference>
<dbReference type="SUPFAM" id="SSF52788">
    <property type="entry name" value="Phosphotyrosine protein phosphatases I"/>
    <property type="match status" value="1"/>
</dbReference>
<dbReference type="PRINTS" id="PR00719">
    <property type="entry name" value="LMWPTPASE"/>
</dbReference>
<dbReference type="InterPro" id="IPR023485">
    <property type="entry name" value="Ptyr_pPase"/>
</dbReference>
<comment type="subcellular location">
    <subcellularLocation>
        <location evidence="1">Cytoplasm</location>
    </subcellularLocation>
</comment>
<keyword evidence="5" id="KW-0904">Protein phosphatase</keyword>
<dbReference type="InterPro" id="IPR036196">
    <property type="entry name" value="Ptyr_pPase_sf"/>
</dbReference>
<dbReference type="OrthoDB" id="3388at2759"/>
<dbReference type="EMBL" id="CAJPIZ010009710">
    <property type="protein sequence ID" value="CAG2112036.1"/>
    <property type="molecule type" value="Genomic_DNA"/>
</dbReference>
<evidence type="ECO:0000313" key="8">
    <source>
        <dbReference type="EMBL" id="CAD7631606.1"/>
    </source>
</evidence>
<feature type="active site" evidence="6">
    <location>
        <position position="17"/>
    </location>
</feature>
<dbReference type="InterPro" id="IPR050438">
    <property type="entry name" value="LMW_PTPase"/>
</dbReference>
<dbReference type="PANTHER" id="PTHR11717:SF7">
    <property type="entry name" value="LOW MOLECULAR WEIGHT PHOSPHOTYROSINE PROTEIN PHOSPHATASE"/>
    <property type="match status" value="1"/>
</dbReference>
<protein>
    <recommendedName>
        <fullName evidence="7">Phosphotyrosine protein phosphatase I domain-containing protein</fullName>
    </recommendedName>
</protein>
<evidence type="ECO:0000256" key="5">
    <source>
        <dbReference type="ARBA" id="ARBA00022912"/>
    </source>
</evidence>
<keyword evidence="3" id="KW-0963">Cytoplasm</keyword>
<dbReference type="InterPro" id="IPR017867">
    <property type="entry name" value="Tyr_phospatase_low_mol_wt"/>
</dbReference>
<evidence type="ECO:0000256" key="1">
    <source>
        <dbReference type="ARBA" id="ARBA00004496"/>
    </source>
</evidence>
<evidence type="ECO:0000256" key="4">
    <source>
        <dbReference type="ARBA" id="ARBA00022801"/>
    </source>
</evidence>
<sequence length="155" mass="17794">MSEKKGVLFVCLGNICRSPIAEAVFSHVLKQRGLEEKWFTDSAATGNWHSGHRPDSRALTVLRRHGVHTDHRARQICDEDFDRFEYIFGMDGNNIDDINDEKPRGSKCVVELLGKYDPQKQTIIKDPYYGSGDKGFETNYEQCLRCCNAFLDQFQ</sequence>
<feature type="domain" description="Phosphotyrosine protein phosphatase I" evidence="7">
    <location>
        <begin position="5"/>
        <end position="153"/>
    </location>
</feature>
<dbReference type="Proteomes" id="UP000759131">
    <property type="component" value="Unassembled WGS sequence"/>
</dbReference>
<dbReference type="SMART" id="SM00226">
    <property type="entry name" value="LMWPc"/>
    <property type="match status" value="1"/>
</dbReference>
<dbReference type="GO" id="GO:0005737">
    <property type="term" value="C:cytoplasm"/>
    <property type="evidence" value="ECO:0007669"/>
    <property type="project" value="UniProtKB-SubCell"/>
</dbReference>
<organism evidence="8">
    <name type="scientific">Medioppia subpectinata</name>
    <dbReference type="NCBI Taxonomy" id="1979941"/>
    <lineage>
        <taxon>Eukaryota</taxon>
        <taxon>Metazoa</taxon>
        <taxon>Ecdysozoa</taxon>
        <taxon>Arthropoda</taxon>
        <taxon>Chelicerata</taxon>
        <taxon>Arachnida</taxon>
        <taxon>Acari</taxon>
        <taxon>Acariformes</taxon>
        <taxon>Sarcoptiformes</taxon>
        <taxon>Oribatida</taxon>
        <taxon>Brachypylina</taxon>
        <taxon>Oppioidea</taxon>
        <taxon>Oppiidae</taxon>
        <taxon>Medioppia</taxon>
    </lineage>
</organism>
<name>A0A7R9KY68_9ACAR</name>
<dbReference type="FunFam" id="3.40.50.2300:FF:000105">
    <property type="entry name" value="Low molecular weight phosphotyrosine protein"/>
    <property type="match status" value="1"/>
</dbReference>
<gene>
    <name evidence="8" type="ORF">OSB1V03_LOCUS12015</name>
</gene>
<dbReference type="CDD" id="cd16343">
    <property type="entry name" value="LMWPTP"/>
    <property type="match status" value="1"/>
</dbReference>
<keyword evidence="9" id="KW-1185">Reference proteome</keyword>
<feature type="active site" description="Proton donor" evidence="6">
    <location>
        <position position="126"/>
    </location>
</feature>
<evidence type="ECO:0000259" key="7">
    <source>
        <dbReference type="SMART" id="SM00226"/>
    </source>
</evidence>
<proteinExistence type="inferred from homology"/>
<keyword evidence="4" id="KW-0378">Hydrolase</keyword>
<dbReference type="GO" id="GO:0004725">
    <property type="term" value="F:protein tyrosine phosphatase activity"/>
    <property type="evidence" value="ECO:0007669"/>
    <property type="project" value="InterPro"/>
</dbReference>
<dbReference type="AlphaFoldDB" id="A0A7R9KY68"/>
<dbReference type="Pfam" id="PF01451">
    <property type="entry name" value="LMWPc"/>
    <property type="match status" value="1"/>
</dbReference>
<evidence type="ECO:0000256" key="2">
    <source>
        <dbReference type="ARBA" id="ARBA00011063"/>
    </source>
</evidence>
<dbReference type="Gene3D" id="3.40.50.2300">
    <property type="match status" value="1"/>
</dbReference>
<comment type="similarity">
    <text evidence="2">Belongs to the low molecular weight phosphotyrosine protein phosphatase family.</text>
</comment>
<evidence type="ECO:0000313" key="9">
    <source>
        <dbReference type="Proteomes" id="UP000759131"/>
    </source>
</evidence>
<dbReference type="PANTHER" id="PTHR11717">
    <property type="entry name" value="LOW MOLECULAR WEIGHT PROTEIN TYROSINE PHOSPHATASE"/>
    <property type="match status" value="1"/>
</dbReference>